<protein>
    <submittedName>
        <fullName evidence="1">Uncharacterized protein</fullName>
    </submittedName>
</protein>
<evidence type="ECO:0000313" key="2">
    <source>
        <dbReference type="Proteomes" id="UP000597444"/>
    </source>
</evidence>
<comment type="caution">
    <text evidence="1">The sequence shown here is derived from an EMBL/GenBank/DDBJ whole genome shotgun (WGS) entry which is preliminary data.</text>
</comment>
<sequence>MTLRFGVGVVTGHCSSTGSGVNRLISYLTARQKHSLNGYAPTLALSGSVGIVPANMHVEPQKELLQRVKSLIDGI</sequence>
<keyword evidence="2" id="KW-1185">Reference proteome</keyword>
<dbReference type="AlphaFoldDB" id="A0A8J3IU01"/>
<evidence type="ECO:0000313" key="1">
    <source>
        <dbReference type="EMBL" id="GHP00797.1"/>
    </source>
</evidence>
<proteinExistence type="predicted"/>
<gene>
    <name evidence="1" type="ORF">KSF_108440</name>
</gene>
<dbReference type="Proteomes" id="UP000597444">
    <property type="component" value="Unassembled WGS sequence"/>
</dbReference>
<reference evidence="1" key="1">
    <citation type="submission" date="2020-10" db="EMBL/GenBank/DDBJ databases">
        <title>Taxonomic study of unclassified bacteria belonging to the class Ktedonobacteria.</title>
        <authorList>
            <person name="Yabe S."/>
            <person name="Wang C.M."/>
            <person name="Zheng Y."/>
            <person name="Sakai Y."/>
            <person name="Cavaletti L."/>
            <person name="Monciardini P."/>
            <person name="Donadio S."/>
        </authorList>
    </citation>
    <scope>NUCLEOTIDE SEQUENCE</scope>
    <source>
        <strain evidence="1">ID150040</strain>
    </source>
</reference>
<name>A0A8J3IU01_9CHLR</name>
<organism evidence="1 2">
    <name type="scientific">Reticulibacter mediterranei</name>
    <dbReference type="NCBI Taxonomy" id="2778369"/>
    <lineage>
        <taxon>Bacteria</taxon>
        <taxon>Bacillati</taxon>
        <taxon>Chloroflexota</taxon>
        <taxon>Ktedonobacteria</taxon>
        <taxon>Ktedonobacterales</taxon>
        <taxon>Reticulibacteraceae</taxon>
        <taxon>Reticulibacter</taxon>
    </lineage>
</organism>
<accession>A0A8J3IU01</accession>
<dbReference type="EMBL" id="BNJK01000003">
    <property type="protein sequence ID" value="GHP00797.1"/>
    <property type="molecule type" value="Genomic_DNA"/>
</dbReference>